<sequence length="447" mass="49828">MAPNACSHVSLSSDLEMHGVAKEDDTKKSRVVEARMDDLEEKEEADLRKEDLDVMALLKLMNDRGLAPCELIPELEEMTKVEALKLVRDDMSVKLVEHNDMSASLEKENDLLRTTYAECIEKEMQILRDTPCGTCERLKSQNEVLLQLCKSLDAKLLDSRNSSHSDYGVHKTSSLPSELSSTHVERESLGVSTCAIALDDPSLANTNVIGSSRVVQGISNNKGASCSNGQSTLKEKYHCTFCKKDGHVVEFCFRRVKHERRIRAKAFRNTHSPFHGMCGPNVGSKSRDASSSSCKSQRTSHLSKNGWRRGLEDMNLIDLDLLHDVIETWMVNGVNLVVNGRRIGTKRGFGAGRSRGRVRSKVIHTVHVERTRSMDGFTVWPQNRRGDEDGVLTRVKANGRLVQVKGPDGLGPRRLDGDEVRGTRWHASISRWFPGLASKPVVEGFPV</sequence>
<keyword evidence="3" id="KW-1185">Reference proteome</keyword>
<dbReference type="Gramene" id="TVU33761">
    <property type="protein sequence ID" value="TVU33761"/>
    <property type="gene ID" value="EJB05_15568"/>
</dbReference>
<comment type="caution">
    <text evidence="2">The sequence shown here is derived from an EMBL/GenBank/DDBJ whole genome shotgun (WGS) entry which is preliminary data.</text>
</comment>
<reference evidence="2 3" key="1">
    <citation type="journal article" date="2019" name="Sci. Rep.">
        <title>A high-quality genome of Eragrostis curvula grass provides insights into Poaceae evolution and supports new strategies to enhance forage quality.</title>
        <authorList>
            <person name="Carballo J."/>
            <person name="Santos B.A.C.M."/>
            <person name="Zappacosta D."/>
            <person name="Garbus I."/>
            <person name="Selva J.P."/>
            <person name="Gallo C.A."/>
            <person name="Diaz A."/>
            <person name="Albertini E."/>
            <person name="Caccamo M."/>
            <person name="Echenique V."/>
        </authorList>
    </citation>
    <scope>NUCLEOTIDE SEQUENCE [LARGE SCALE GENOMIC DNA]</scope>
    <source>
        <strain evidence="3">cv. Victoria</strain>
        <tissue evidence="2">Leaf</tissue>
    </source>
</reference>
<feature type="non-terminal residue" evidence="2">
    <location>
        <position position="1"/>
    </location>
</feature>
<organism evidence="2 3">
    <name type="scientific">Eragrostis curvula</name>
    <name type="common">weeping love grass</name>
    <dbReference type="NCBI Taxonomy" id="38414"/>
    <lineage>
        <taxon>Eukaryota</taxon>
        <taxon>Viridiplantae</taxon>
        <taxon>Streptophyta</taxon>
        <taxon>Embryophyta</taxon>
        <taxon>Tracheophyta</taxon>
        <taxon>Spermatophyta</taxon>
        <taxon>Magnoliopsida</taxon>
        <taxon>Liliopsida</taxon>
        <taxon>Poales</taxon>
        <taxon>Poaceae</taxon>
        <taxon>PACMAD clade</taxon>
        <taxon>Chloridoideae</taxon>
        <taxon>Eragrostideae</taxon>
        <taxon>Eragrostidinae</taxon>
        <taxon>Eragrostis</taxon>
    </lineage>
</organism>
<evidence type="ECO:0000256" key="1">
    <source>
        <dbReference type="SAM" id="MobiDB-lite"/>
    </source>
</evidence>
<gene>
    <name evidence="2" type="ORF">EJB05_15568</name>
</gene>
<feature type="region of interest" description="Disordered" evidence="1">
    <location>
        <begin position="278"/>
        <end position="302"/>
    </location>
</feature>
<dbReference type="OrthoDB" id="10679479at2759"/>
<proteinExistence type="predicted"/>
<dbReference type="EMBL" id="RWGY01000009">
    <property type="protein sequence ID" value="TVU33761.1"/>
    <property type="molecule type" value="Genomic_DNA"/>
</dbReference>
<accession>A0A5J9VE94</accession>
<evidence type="ECO:0000313" key="3">
    <source>
        <dbReference type="Proteomes" id="UP000324897"/>
    </source>
</evidence>
<protein>
    <submittedName>
        <fullName evidence="2">Uncharacterized protein</fullName>
    </submittedName>
</protein>
<dbReference type="AlphaFoldDB" id="A0A5J9VE94"/>
<dbReference type="Proteomes" id="UP000324897">
    <property type="component" value="Unassembled WGS sequence"/>
</dbReference>
<evidence type="ECO:0000313" key="2">
    <source>
        <dbReference type="EMBL" id="TVU33761.1"/>
    </source>
</evidence>
<name>A0A5J9VE94_9POAL</name>